<evidence type="ECO:0000256" key="1">
    <source>
        <dbReference type="ARBA" id="ARBA00005417"/>
    </source>
</evidence>
<evidence type="ECO:0000313" key="8">
    <source>
        <dbReference type="Proteomes" id="UP000011546"/>
    </source>
</evidence>
<keyword evidence="3" id="KW-0547">Nucleotide-binding</keyword>
<dbReference type="GO" id="GO:0016887">
    <property type="term" value="F:ATP hydrolysis activity"/>
    <property type="evidence" value="ECO:0007669"/>
    <property type="project" value="InterPro"/>
</dbReference>
<dbReference type="InterPro" id="IPR017871">
    <property type="entry name" value="ABC_transporter-like_CS"/>
</dbReference>
<evidence type="ECO:0000259" key="6">
    <source>
        <dbReference type="PROSITE" id="PS50893"/>
    </source>
</evidence>
<dbReference type="PROSITE" id="PS00211">
    <property type="entry name" value="ABC_TRANSPORTER_1"/>
    <property type="match status" value="1"/>
</dbReference>
<dbReference type="SUPFAM" id="SSF52540">
    <property type="entry name" value="P-loop containing nucleoside triphosphate hydrolases"/>
    <property type="match status" value="1"/>
</dbReference>
<evidence type="ECO:0000256" key="2">
    <source>
        <dbReference type="ARBA" id="ARBA00022448"/>
    </source>
</evidence>
<evidence type="ECO:0000256" key="3">
    <source>
        <dbReference type="ARBA" id="ARBA00022741"/>
    </source>
</evidence>
<feature type="region of interest" description="Disordered" evidence="5">
    <location>
        <begin position="311"/>
        <end position="356"/>
    </location>
</feature>
<feature type="compositionally biased region" description="Acidic residues" evidence="5">
    <location>
        <begin position="330"/>
        <end position="343"/>
    </location>
</feature>
<proteinExistence type="inferred from homology"/>
<dbReference type="InterPro" id="IPR003593">
    <property type="entry name" value="AAA+_ATPase"/>
</dbReference>
<dbReference type="OrthoDB" id="87732at2157"/>
<keyword evidence="8" id="KW-1185">Reference proteome</keyword>
<evidence type="ECO:0000313" key="7">
    <source>
        <dbReference type="EMBL" id="EMA58657.1"/>
    </source>
</evidence>
<dbReference type="Proteomes" id="UP000011546">
    <property type="component" value="Unassembled WGS sequence"/>
</dbReference>
<dbReference type="Pfam" id="PF00005">
    <property type="entry name" value="ABC_tran"/>
    <property type="match status" value="1"/>
</dbReference>
<dbReference type="Pfam" id="PF13732">
    <property type="entry name" value="DrrA1-3_C"/>
    <property type="match status" value="1"/>
</dbReference>
<dbReference type="InterPro" id="IPR025302">
    <property type="entry name" value="DrrA1/2-like_C"/>
</dbReference>
<dbReference type="STRING" id="1230456.C468_15589"/>
<dbReference type="SMART" id="SM00382">
    <property type="entry name" value="AAA"/>
    <property type="match status" value="1"/>
</dbReference>
<name>M0NL25_9EURY</name>
<comment type="similarity">
    <text evidence="1">Belongs to the ABC transporter superfamily.</text>
</comment>
<feature type="domain" description="ABC transporter" evidence="6">
    <location>
        <begin position="2"/>
        <end position="229"/>
    </location>
</feature>
<dbReference type="Gene3D" id="3.40.50.300">
    <property type="entry name" value="P-loop containing nucleotide triphosphate hydrolases"/>
    <property type="match status" value="1"/>
</dbReference>
<accession>M0NL25</accession>
<organism evidence="7 8">
    <name type="scientific">Halorubrum kocurii JCM 14978</name>
    <dbReference type="NCBI Taxonomy" id="1230456"/>
    <lineage>
        <taxon>Archaea</taxon>
        <taxon>Methanobacteriati</taxon>
        <taxon>Methanobacteriota</taxon>
        <taxon>Stenosarchaea group</taxon>
        <taxon>Halobacteria</taxon>
        <taxon>Halobacteriales</taxon>
        <taxon>Haloferacaceae</taxon>
        <taxon>Halorubrum</taxon>
    </lineage>
</organism>
<dbReference type="AlphaFoldDB" id="M0NL25"/>
<gene>
    <name evidence="7" type="ORF">C468_15589</name>
</gene>
<dbReference type="InterPro" id="IPR050763">
    <property type="entry name" value="ABC_transporter_ATP-binding"/>
</dbReference>
<protein>
    <submittedName>
        <fullName evidence="7">ABC transporter</fullName>
    </submittedName>
</protein>
<keyword evidence="4" id="KW-0067">ATP-binding</keyword>
<dbReference type="EMBL" id="AOJH01000093">
    <property type="protein sequence ID" value="EMA58657.1"/>
    <property type="molecule type" value="Genomic_DNA"/>
</dbReference>
<keyword evidence="2" id="KW-0813">Transport</keyword>
<sequence length="356" mass="38860">MIEVEGLRKTYGDFAAVVDSTFSVAEGEVFGVVGPNGAGKTTTLKVLAGLVDPTDGEVEVAGFASDDPEMRRRLGFLPEESPLYEEMTPLSYLRFFADLYDVPRETADERIEAALDRLELDHRERRLGDMSKGMKRKVAIARSLVNDPDVLVYDEPASGLDPVTTNSVLAFTRELRETGKTVVFSAHNLYHVESVCDRVAVMNEGRIVARGSVDGIRERHGETTYRVFTDVSPARTDALAEVLDDIDDLDDLDAATEEVGDRFRTTVPTMDGVEAVRDATAAAGGEVVDIRTREPSLEDVFLDIVGRPMPGRYTGSGAVAEDSAGGDRAPEEDERDAPEEDERDATRPSEPPEGTE</sequence>
<evidence type="ECO:0000256" key="5">
    <source>
        <dbReference type="SAM" id="MobiDB-lite"/>
    </source>
</evidence>
<dbReference type="PANTHER" id="PTHR42711:SF5">
    <property type="entry name" value="ABC TRANSPORTER ATP-BINDING PROTEIN NATA"/>
    <property type="match status" value="1"/>
</dbReference>
<dbReference type="GO" id="GO:0005524">
    <property type="term" value="F:ATP binding"/>
    <property type="evidence" value="ECO:0007669"/>
    <property type="project" value="UniProtKB-KW"/>
</dbReference>
<comment type="caution">
    <text evidence="7">The sequence shown here is derived from an EMBL/GenBank/DDBJ whole genome shotgun (WGS) entry which is preliminary data.</text>
</comment>
<evidence type="ECO:0000256" key="4">
    <source>
        <dbReference type="ARBA" id="ARBA00022840"/>
    </source>
</evidence>
<dbReference type="PROSITE" id="PS50893">
    <property type="entry name" value="ABC_TRANSPORTER_2"/>
    <property type="match status" value="1"/>
</dbReference>
<reference evidence="7 8" key="1">
    <citation type="journal article" date="2014" name="PLoS Genet.">
        <title>Phylogenetically driven sequencing of extremely halophilic archaea reveals strategies for static and dynamic osmo-response.</title>
        <authorList>
            <person name="Becker E.A."/>
            <person name="Seitzer P.M."/>
            <person name="Tritt A."/>
            <person name="Larsen D."/>
            <person name="Krusor M."/>
            <person name="Yao A.I."/>
            <person name="Wu D."/>
            <person name="Madern D."/>
            <person name="Eisen J.A."/>
            <person name="Darling A.E."/>
            <person name="Facciotti M.T."/>
        </authorList>
    </citation>
    <scope>NUCLEOTIDE SEQUENCE [LARGE SCALE GENOMIC DNA]</scope>
    <source>
        <strain evidence="7 8">JCM 14978</strain>
    </source>
</reference>
<dbReference type="PANTHER" id="PTHR42711">
    <property type="entry name" value="ABC TRANSPORTER ATP-BINDING PROTEIN"/>
    <property type="match status" value="1"/>
</dbReference>
<dbReference type="PATRIC" id="fig|1230456.3.peg.3107"/>
<dbReference type="InterPro" id="IPR003439">
    <property type="entry name" value="ABC_transporter-like_ATP-bd"/>
</dbReference>
<dbReference type="RefSeq" id="WP_008849774.1">
    <property type="nucleotide sequence ID" value="NZ_AOJH01000093.1"/>
</dbReference>
<dbReference type="InterPro" id="IPR027417">
    <property type="entry name" value="P-loop_NTPase"/>
</dbReference>